<feature type="domain" description="Ubiquitin-like" evidence="1">
    <location>
        <begin position="1"/>
        <end position="77"/>
    </location>
</feature>
<sequence length="96" mass="11153">MSMYIRVKRHKRTIFLQVEPTDTVLEVKHKLQDLCEQPPENQQLFKDEVKLDDARRLAEVHVENDDVLALTLMKEDGTFEEIDITSPEAEEEGSAQ</sequence>
<dbReference type="PANTHER" id="PTHR47725">
    <property type="entry name" value="OS03G0364000 PROTEIN"/>
    <property type="match status" value="1"/>
</dbReference>
<protein>
    <submittedName>
        <fullName evidence="2">Ubiquitin-like protein</fullName>
    </submittedName>
</protein>
<evidence type="ECO:0000259" key="1">
    <source>
        <dbReference type="PROSITE" id="PS50053"/>
    </source>
</evidence>
<dbReference type="InterPro" id="IPR019956">
    <property type="entry name" value="Ubiquitin_dom"/>
</dbReference>
<dbReference type="PROSITE" id="PS50053">
    <property type="entry name" value="UBIQUITIN_2"/>
    <property type="match status" value="1"/>
</dbReference>
<accession>A0A061RKD2</accession>
<dbReference type="SMART" id="SM00213">
    <property type="entry name" value="UBQ"/>
    <property type="match status" value="1"/>
</dbReference>
<dbReference type="AlphaFoldDB" id="A0A061RKD2"/>
<dbReference type="InterPro" id="IPR000626">
    <property type="entry name" value="Ubiquitin-like_dom"/>
</dbReference>
<dbReference type="PRINTS" id="PR00348">
    <property type="entry name" value="UBIQUITIN"/>
</dbReference>
<dbReference type="SUPFAM" id="SSF54236">
    <property type="entry name" value="Ubiquitin-like"/>
    <property type="match status" value="1"/>
</dbReference>
<dbReference type="EMBL" id="GBEZ01015163">
    <property type="protein sequence ID" value="JAC70976.1"/>
    <property type="molecule type" value="Transcribed_RNA"/>
</dbReference>
<dbReference type="Gene3D" id="3.10.20.90">
    <property type="entry name" value="Phosphatidylinositol 3-kinase Catalytic Subunit, Chain A, domain 1"/>
    <property type="match status" value="1"/>
</dbReference>
<dbReference type="PANTHER" id="PTHR47725:SF2">
    <property type="entry name" value="UBIQUITIN-LIKE DOMAIN-CONTAINING PROTEIN"/>
    <property type="match status" value="1"/>
</dbReference>
<evidence type="ECO:0000313" key="2">
    <source>
        <dbReference type="EMBL" id="JAC70976.1"/>
    </source>
</evidence>
<dbReference type="Pfam" id="PF00240">
    <property type="entry name" value="ubiquitin"/>
    <property type="match status" value="1"/>
</dbReference>
<proteinExistence type="predicted"/>
<dbReference type="InterPro" id="IPR029071">
    <property type="entry name" value="Ubiquitin-like_domsf"/>
</dbReference>
<name>A0A061RKD2_9CHLO</name>
<organism evidence="2">
    <name type="scientific">Tetraselmis sp. GSL018</name>
    <dbReference type="NCBI Taxonomy" id="582737"/>
    <lineage>
        <taxon>Eukaryota</taxon>
        <taxon>Viridiplantae</taxon>
        <taxon>Chlorophyta</taxon>
        <taxon>core chlorophytes</taxon>
        <taxon>Chlorodendrophyceae</taxon>
        <taxon>Chlorodendrales</taxon>
        <taxon>Chlorodendraceae</taxon>
        <taxon>Tetraselmis</taxon>
    </lineage>
</organism>
<reference evidence="2" key="1">
    <citation type="submission" date="2014-05" db="EMBL/GenBank/DDBJ databases">
        <title>The transcriptome of the halophilic microalga Tetraselmis sp. GSL018 isolated from the Great Salt Lake, Utah.</title>
        <authorList>
            <person name="Jinkerson R.E."/>
            <person name="D'Adamo S."/>
            <person name="Posewitz M.C."/>
        </authorList>
    </citation>
    <scope>NUCLEOTIDE SEQUENCE</scope>
    <source>
        <strain evidence="2">GSL018</strain>
    </source>
</reference>
<gene>
    <name evidence="2" type="ORF">TSPGSL018_2972</name>
</gene>